<comment type="caution">
    <text evidence="1">The sequence shown here is derived from an EMBL/GenBank/DDBJ whole genome shotgun (WGS) entry which is preliminary data.</text>
</comment>
<dbReference type="GO" id="GO:1990404">
    <property type="term" value="F:NAD+-protein mono-ADP-ribosyltransferase activity"/>
    <property type="evidence" value="ECO:0007669"/>
    <property type="project" value="TreeGrafter"/>
</dbReference>
<dbReference type="InterPro" id="IPR051712">
    <property type="entry name" value="ARTD-AVP"/>
</dbReference>
<dbReference type="EMBL" id="CAJOBI010001131">
    <property type="protein sequence ID" value="CAF3864875.1"/>
    <property type="molecule type" value="Genomic_DNA"/>
</dbReference>
<sequence>MLISQYSSSADLDTEDTVTEVECDCIVSDGTIIVPDLQSDEDELYMHQQEKMTKTFSEIKHYTTLLLNLKVSKQIADFINEHFVIWLWVRTNMNNYRQLLKLLISWIGSKAASYIVTNLYSIDHYPLFVCLSFQSDEFIVDNDRDRARRTVEQISPLFDHIEEIRDLDIQQVNLIQIQKVENIIWLIEYLRKRKSMNDRIGFSSNEKILYYKCPSSQAPTILKYGFSHKSDQINGDKYGCRFCFSSKCDVYERYTFSDETKSDKKAIIACRVLVGTSCIGNSNLKTCPVDCNSMTDGSTTFVVHSNRQILPLFLVIYNK</sequence>
<name>A0A8S2KQL9_9BILA</name>
<dbReference type="PANTHER" id="PTHR45740:SF2">
    <property type="entry name" value="POLY [ADP-RIBOSE] POLYMERASE"/>
    <property type="match status" value="1"/>
</dbReference>
<proteinExistence type="predicted"/>
<evidence type="ECO:0000313" key="1">
    <source>
        <dbReference type="EMBL" id="CAF3864875.1"/>
    </source>
</evidence>
<reference evidence="1" key="1">
    <citation type="submission" date="2021-02" db="EMBL/GenBank/DDBJ databases">
        <authorList>
            <person name="Nowell W R."/>
        </authorList>
    </citation>
    <scope>NUCLEOTIDE SEQUENCE</scope>
</reference>
<dbReference type="AlphaFoldDB" id="A0A8S2KQL9"/>
<protein>
    <recommendedName>
        <fullName evidence="3">PARP catalytic domain-containing protein</fullName>
    </recommendedName>
</protein>
<dbReference type="GO" id="GO:0005634">
    <property type="term" value="C:nucleus"/>
    <property type="evidence" value="ECO:0007669"/>
    <property type="project" value="TreeGrafter"/>
</dbReference>
<dbReference type="SUPFAM" id="SSF56399">
    <property type="entry name" value="ADP-ribosylation"/>
    <property type="match status" value="1"/>
</dbReference>
<evidence type="ECO:0000313" key="2">
    <source>
        <dbReference type="Proteomes" id="UP000676336"/>
    </source>
</evidence>
<dbReference type="PANTHER" id="PTHR45740">
    <property type="entry name" value="POLY [ADP-RIBOSE] POLYMERASE"/>
    <property type="match status" value="1"/>
</dbReference>
<dbReference type="GO" id="GO:0003950">
    <property type="term" value="F:NAD+ poly-ADP-ribosyltransferase activity"/>
    <property type="evidence" value="ECO:0007669"/>
    <property type="project" value="TreeGrafter"/>
</dbReference>
<dbReference type="Proteomes" id="UP000676336">
    <property type="component" value="Unassembled WGS sequence"/>
</dbReference>
<gene>
    <name evidence="1" type="ORF">SMN809_LOCUS4750</name>
</gene>
<dbReference type="Gene3D" id="3.90.228.10">
    <property type="match status" value="1"/>
</dbReference>
<accession>A0A8S2KQL9</accession>
<organism evidence="1 2">
    <name type="scientific">Rotaria magnacalcarata</name>
    <dbReference type="NCBI Taxonomy" id="392030"/>
    <lineage>
        <taxon>Eukaryota</taxon>
        <taxon>Metazoa</taxon>
        <taxon>Spiralia</taxon>
        <taxon>Gnathifera</taxon>
        <taxon>Rotifera</taxon>
        <taxon>Eurotatoria</taxon>
        <taxon>Bdelloidea</taxon>
        <taxon>Philodinida</taxon>
        <taxon>Philodinidae</taxon>
        <taxon>Rotaria</taxon>
    </lineage>
</organism>
<evidence type="ECO:0008006" key="3">
    <source>
        <dbReference type="Google" id="ProtNLM"/>
    </source>
</evidence>